<protein>
    <submittedName>
        <fullName evidence="4">Glycine/D-amino acid oxidase</fullName>
    </submittedName>
</protein>
<evidence type="ECO:0000313" key="5">
    <source>
        <dbReference type="Proteomes" id="UP000198582"/>
    </source>
</evidence>
<dbReference type="RefSeq" id="WP_091619777.1">
    <property type="nucleotide sequence ID" value="NZ_FOEF01000010.1"/>
</dbReference>
<dbReference type="OrthoDB" id="9806257at2"/>
<feature type="region of interest" description="Disordered" evidence="2">
    <location>
        <begin position="471"/>
        <end position="498"/>
    </location>
</feature>
<feature type="domain" description="FAD dependent oxidoreductase" evidence="3">
    <location>
        <begin position="8"/>
        <end position="368"/>
    </location>
</feature>
<dbReference type="Proteomes" id="UP000198582">
    <property type="component" value="Unassembled WGS sequence"/>
</dbReference>
<sequence>MTGRRTVDVAVVGTGVIGLAAAHALLARGLTVTVLAPRPSSAPGQASAAAGAMLSLFSEVDASQPEERVELEVSQRLRSFARYPAWLDGLAAASGEPLVPLVAGTWVVAADAERDDVAAIARAARSATHPAELHHGAGVDGLRPEATPGTALWLPTEPSLDITRLLGTLGAAVTRHRNAHWYDSPVGSVTPDRTAVRLQCADGTPVACGRVVLAAGAGIPALLGEQRRELGVPPVLAGRGVSMVLGTPLTVEHTVRTPNAAFTCGTHLVPRGDGTVYLGATNRLTLAPKLDGAATLDEIAVLIGDATRVIEHRLAGAELLDTQVGYRPYTLDHLPLVGPTADPRVLLATATYRCGVLLAPLLADLVADEITEPGSLACHPYRADRLMPAPPLSDLLTPATLRGLADHLAGPGARSGGAGQRQLATLLASTLPAVLATRDPIGAAAVRLFAQAPVVEVLPSLLALAERPEARPCPITPSIPPPRSSSPQPVSEATVPAT</sequence>
<feature type="compositionally biased region" description="Pro residues" evidence="2">
    <location>
        <begin position="474"/>
        <end position="484"/>
    </location>
</feature>
<evidence type="ECO:0000259" key="3">
    <source>
        <dbReference type="Pfam" id="PF01266"/>
    </source>
</evidence>
<accession>A0A1H8Y4R8</accession>
<evidence type="ECO:0000256" key="2">
    <source>
        <dbReference type="SAM" id="MobiDB-lite"/>
    </source>
</evidence>
<dbReference type="SUPFAM" id="SSF54373">
    <property type="entry name" value="FAD-linked reductases, C-terminal domain"/>
    <property type="match status" value="1"/>
</dbReference>
<dbReference type="InterPro" id="IPR006076">
    <property type="entry name" value="FAD-dep_OxRdtase"/>
</dbReference>
<dbReference type="InterPro" id="IPR036188">
    <property type="entry name" value="FAD/NAD-bd_sf"/>
</dbReference>
<evidence type="ECO:0000313" key="4">
    <source>
        <dbReference type="EMBL" id="SEP46538.1"/>
    </source>
</evidence>
<dbReference type="Gene3D" id="3.30.9.10">
    <property type="entry name" value="D-Amino Acid Oxidase, subunit A, domain 2"/>
    <property type="match status" value="1"/>
</dbReference>
<organism evidence="4 5">
    <name type="scientific">Amycolatopsis saalfeldensis</name>
    <dbReference type="NCBI Taxonomy" id="394193"/>
    <lineage>
        <taxon>Bacteria</taxon>
        <taxon>Bacillati</taxon>
        <taxon>Actinomycetota</taxon>
        <taxon>Actinomycetes</taxon>
        <taxon>Pseudonocardiales</taxon>
        <taxon>Pseudonocardiaceae</taxon>
        <taxon>Amycolatopsis</taxon>
    </lineage>
</organism>
<dbReference type="AlphaFoldDB" id="A0A1H8Y4R8"/>
<dbReference type="Gene3D" id="3.50.50.60">
    <property type="entry name" value="FAD/NAD(P)-binding domain"/>
    <property type="match status" value="1"/>
</dbReference>
<dbReference type="SUPFAM" id="SSF51971">
    <property type="entry name" value="Nucleotide-binding domain"/>
    <property type="match status" value="1"/>
</dbReference>
<reference evidence="4 5" key="1">
    <citation type="submission" date="2016-10" db="EMBL/GenBank/DDBJ databases">
        <authorList>
            <person name="de Groot N.N."/>
        </authorList>
    </citation>
    <scope>NUCLEOTIDE SEQUENCE [LARGE SCALE GENOMIC DNA]</scope>
    <source>
        <strain evidence="4 5">DSM 44993</strain>
    </source>
</reference>
<proteinExistence type="predicted"/>
<gene>
    <name evidence="4" type="ORF">SAMN04489732_110280</name>
</gene>
<dbReference type="PANTHER" id="PTHR13847">
    <property type="entry name" value="SARCOSINE DEHYDROGENASE-RELATED"/>
    <property type="match status" value="1"/>
</dbReference>
<evidence type="ECO:0000256" key="1">
    <source>
        <dbReference type="ARBA" id="ARBA00023002"/>
    </source>
</evidence>
<keyword evidence="5" id="KW-1185">Reference proteome</keyword>
<dbReference type="PANTHER" id="PTHR13847:SF289">
    <property type="entry name" value="GLYCINE OXIDASE"/>
    <property type="match status" value="1"/>
</dbReference>
<dbReference type="GO" id="GO:0016491">
    <property type="term" value="F:oxidoreductase activity"/>
    <property type="evidence" value="ECO:0007669"/>
    <property type="project" value="UniProtKB-KW"/>
</dbReference>
<keyword evidence="1" id="KW-0560">Oxidoreductase</keyword>
<dbReference type="STRING" id="394193.SAMN04489732_110280"/>
<name>A0A1H8Y4R8_9PSEU</name>
<dbReference type="EMBL" id="FOEF01000010">
    <property type="protein sequence ID" value="SEP46538.1"/>
    <property type="molecule type" value="Genomic_DNA"/>
</dbReference>
<dbReference type="Pfam" id="PF01266">
    <property type="entry name" value="DAO"/>
    <property type="match status" value="1"/>
</dbReference>
<dbReference type="GO" id="GO:0005737">
    <property type="term" value="C:cytoplasm"/>
    <property type="evidence" value="ECO:0007669"/>
    <property type="project" value="TreeGrafter"/>
</dbReference>